<evidence type="ECO:0000256" key="2">
    <source>
        <dbReference type="ARBA" id="ARBA00004173"/>
    </source>
</evidence>
<gene>
    <name evidence="13" type="ORF">EVOR1521_LOCUS16465</name>
</gene>
<protein>
    <recommendedName>
        <fullName evidence="9">D-lactate dehydrogenase (cytochrome)</fullName>
        <ecNumber evidence="9">1.1.2.4</ecNumber>
    </recommendedName>
</protein>
<evidence type="ECO:0000313" key="14">
    <source>
        <dbReference type="Proteomes" id="UP001178507"/>
    </source>
</evidence>
<keyword evidence="5" id="KW-0274">FAD</keyword>
<dbReference type="PANTHER" id="PTHR11748">
    <property type="entry name" value="D-LACTATE DEHYDROGENASE"/>
    <property type="match status" value="1"/>
</dbReference>
<accession>A0AA36IPP8</accession>
<dbReference type="GO" id="GO:0005739">
    <property type="term" value="C:mitochondrion"/>
    <property type="evidence" value="ECO:0007669"/>
    <property type="project" value="UniProtKB-SubCell"/>
</dbReference>
<dbReference type="InterPro" id="IPR016166">
    <property type="entry name" value="FAD-bd_PCMH"/>
</dbReference>
<dbReference type="InterPro" id="IPR038282">
    <property type="entry name" value="DUF2267_sf"/>
</dbReference>
<keyword evidence="7" id="KW-0560">Oxidoreductase</keyword>
<evidence type="ECO:0000256" key="1">
    <source>
        <dbReference type="ARBA" id="ARBA00001974"/>
    </source>
</evidence>
<evidence type="ECO:0000256" key="3">
    <source>
        <dbReference type="ARBA" id="ARBA00008000"/>
    </source>
</evidence>
<evidence type="ECO:0000313" key="13">
    <source>
        <dbReference type="EMBL" id="CAJ1391201.1"/>
    </source>
</evidence>
<feature type="domain" description="FAD-binding PCMH-type" evidence="12">
    <location>
        <begin position="167"/>
        <end position="344"/>
    </location>
</feature>
<keyword evidence="8" id="KW-0496">Mitochondrion</keyword>
<evidence type="ECO:0000256" key="9">
    <source>
        <dbReference type="ARBA" id="ARBA00038897"/>
    </source>
</evidence>
<comment type="caution">
    <text evidence="13">The sequence shown here is derived from an EMBL/GenBank/DDBJ whole genome shotgun (WGS) entry which is preliminary data.</text>
</comment>
<evidence type="ECO:0000256" key="10">
    <source>
        <dbReference type="SAM" id="MobiDB-lite"/>
    </source>
</evidence>
<dbReference type="Pfam" id="PF02913">
    <property type="entry name" value="FAD-oxidase_C"/>
    <property type="match status" value="1"/>
</dbReference>
<dbReference type="InterPro" id="IPR006094">
    <property type="entry name" value="Oxid_FAD_bind_N"/>
</dbReference>
<dbReference type="Gene3D" id="1.10.45.10">
    <property type="entry name" value="Vanillyl-alcohol Oxidase, Chain A, domain 4"/>
    <property type="match status" value="1"/>
</dbReference>
<dbReference type="GO" id="GO:0004458">
    <property type="term" value="F:D-lactate dehydrogenase (cytochrome) activity"/>
    <property type="evidence" value="ECO:0007669"/>
    <property type="project" value="UniProtKB-EC"/>
</dbReference>
<sequence length="1859" mass="193714">MPQEYQLATQRFDAFLADSGDALGLATRNQTYTVVQAVLLAFRRRLGPDEVLVFADALPAVLRAIFVAGWTASEHSAGFPARDALEAEVRALRADHNFAPHGSIALVAATLRRHADGDRFDKDLARVARNDDGIALVLGILKQRFGERFQTGTALRGQHAHTTTYIPAQMPDGVLFAQSADDVQAAVEVCAAHRVPIIPFGTGTSLEGQVNAPGGGISIDVSQMNRIIEVHAEDLDCVVEPGVTRKQLNTHLRDTGLFFPIDPGADASLGGMAATRASGTNAVRYGTMRDNVISLDVVLPSGRKITTAKRARKSSAGYDLTRLMIGSEGTLGIITQLTLRLAGQPEAITGGVCPFPTLEAAVQAVITTIQMGLPVARIELANTLQMQAIIDYASLDLPVGPCLFLEFHGTERGVAEQSETFGEIAGDLGGGPFIWSAHEEDRSRLWQARHDAYWAALTLRPGAKGISTDVCVPISQLADCIVDTETDIAEHDLVAPIVGHAGDGNFHVLLLIDDTSREEIAAAESFVERLNLRALAMGGTCTGEHGIGQGKMAFLEMEMGGAVDVMRSIKRTLDPDNIMNPGKILRNGTLRLFVVIGGLIVAVLFAALLAPLFVNWSDYKGRFEAEASRLLGQPVRVAGEASARILPFPSVSFSDVEVGPPEAPLITAAEFSFDAELAPFLSGEVLIFDLRITDPVMNVTLDETGAPIWPLPETGPIDPAQITLENAAISNGRLVVLDPFDERRWTVSGIDMAVSANSFFGPWRAEGTARIDTLNTQFTIGTGTLERDGFSLRVAANLPDQLVRIVTEGRIAPDADSGEMVYAGGLTLLPHGIDQTYRVDGDFAATARRLDVAEYRAAFGDPADPYVISGTASVFGGAEPGYTLTARGTQVNVPTGAEAAEGDAAGLAERMAAINAMLAGLPLPAVPGTINLDLPAIVAGETTIRDVQVLARPEPRDADRRRWRIDRLDAQFPGRTALEADGVLTLPRPGETMETASFAGNLVVASRQPSGLARWLAGDVDEAIRQLPGAGLSARVTLGAERQLAENVELIIGGTQLTGRIARRGGALSTPYLSVTLAGETIGRPTLDAMASVFGAGQGGGGLAGHDVDLLLDLRDVDAGGIVLDHLDTAIRTRGLRTEIDRLVATGVFGASVTGAGSVERLGAGDLAAAFDVSVIGARGAPFFTGIAGRFTGHDLLDHLAGVAERDPAAVADMQLTLVGSARTADGGARTEASASLSGTLGGANLFVQANLADTGATEGIDRLAVDGSVAHDDALRLLPLAGIAPAVADGATVGIDAPGQVAITLRRAGGGDDLVSLTATSGADRLDFNGTRDGADFAGDAVLALSDAEPWLSALGHVLPGTGLGTPLDLSATIGRAGTQWQFDELEGAVAGTGMAGALTFLDDALLGRSLRGRLDLGAFDAMLLAGLLTGHVDAIGADTGFGAPIYDGVAVNLDWSADRLFAGPLTLEQADGTLVMNGGMATVQDMTALSGKDSQFAATMRVQNAGGAVSLGGEVELAAFALGDLVAVPVPVTGTADLALSLTGGGRTFWDLGRSLTGTGVVAVDNIMVEGLDPDAFSAIVARADAIGFGITPAQIEAVVREALFAGQTGLGAAEAPLTVTGGVARAANLSIGDQDGRLRLTGDVTLDLIERAPAGALTVTLDPGAEAIAGMAPAVDLSFGPGEADTLAAEIGYQPVTAYLTQRALEIEQARIERLQARLLERQRMRRELRYARYLRAEDNAMREESRLRAIADERLAAIEARRAAEAEAAAIERINAPAPPPAPLLAEPPETPTAESAPEETVQPADTAMPAPGTIDGDGVVRAPLPPVSGEPAAPAPGIDFSEDAVRSLIEGLGQ</sequence>
<keyword evidence="6" id="KW-0809">Transit peptide</keyword>
<dbReference type="InterPro" id="IPR016171">
    <property type="entry name" value="Vanillyl_alc_oxidase_C-sub2"/>
</dbReference>
<keyword evidence="14" id="KW-1185">Reference proteome</keyword>
<keyword evidence="11" id="KW-0812">Transmembrane</keyword>
<dbReference type="GO" id="GO:0071949">
    <property type="term" value="F:FAD binding"/>
    <property type="evidence" value="ECO:0007669"/>
    <property type="project" value="InterPro"/>
</dbReference>
<feature type="transmembrane region" description="Helical" evidence="11">
    <location>
        <begin position="592"/>
        <end position="614"/>
    </location>
</feature>
<comment type="cofactor">
    <cofactor evidence="1">
        <name>FAD</name>
        <dbReference type="ChEBI" id="CHEBI:57692"/>
    </cofactor>
</comment>
<dbReference type="GO" id="GO:1903457">
    <property type="term" value="P:lactate catabolic process"/>
    <property type="evidence" value="ECO:0007669"/>
    <property type="project" value="TreeGrafter"/>
</dbReference>
<dbReference type="PANTHER" id="PTHR11748:SF111">
    <property type="entry name" value="D-LACTATE DEHYDROGENASE, MITOCHONDRIAL-RELATED"/>
    <property type="match status" value="1"/>
</dbReference>
<dbReference type="InterPro" id="IPR018727">
    <property type="entry name" value="DUF2267"/>
</dbReference>
<dbReference type="SUPFAM" id="SSF56176">
    <property type="entry name" value="FAD-binding/transporter-associated domain-like"/>
    <property type="match status" value="1"/>
</dbReference>
<dbReference type="Pfam" id="PF10025">
    <property type="entry name" value="DUF2267"/>
    <property type="match status" value="1"/>
</dbReference>
<dbReference type="Gene3D" id="3.30.465.10">
    <property type="match status" value="1"/>
</dbReference>
<reference evidence="13" key="1">
    <citation type="submission" date="2023-08" db="EMBL/GenBank/DDBJ databases">
        <authorList>
            <person name="Chen Y."/>
            <person name="Shah S."/>
            <person name="Dougan E. K."/>
            <person name="Thang M."/>
            <person name="Chan C."/>
        </authorList>
    </citation>
    <scope>NUCLEOTIDE SEQUENCE</scope>
</reference>
<dbReference type="Gene3D" id="3.30.70.2740">
    <property type="match status" value="1"/>
</dbReference>
<evidence type="ECO:0000256" key="4">
    <source>
        <dbReference type="ARBA" id="ARBA00022630"/>
    </source>
</evidence>
<evidence type="ECO:0000256" key="5">
    <source>
        <dbReference type="ARBA" id="ARBA00022827"/>
    </source>
</evidence>
<feature type="region of interest" description="Disordered" evidence="10">
    <location>
        <begin position="1777"/>
        <end position="1846"/>
    </location>
</feature>
<evidence type="ECO:0000256" key="11">
    <source>
        <dbReference type="SAM" id="Phobius"/>
    </source>
</evidence>
<keyword evidence="4" id="KW-0285">Flavoprotein</keyword>
<feature type="compositionally biased region" description="Low complexity" evidence="10">
    <location>
        <begin position="1788"/>
        <end position="1805"/>
    </location>
</feature>
<evidence type="ECO:0000256" key="8">
    <source>
        <dbReference type="ARBA" id="ARBA00023128"/>
    </source>
</evidence>
<dbReference type="FunFam" id="3.30.465.10:FF:000016">
    <property type="entry name" value="probable D-lactate dehydrogenase, mitochondrial"/>
    <property type="match status" value="1"/>
</dbReference>
<comment type="subcellular location">
    <subcellularLocation>
        <location evidence="2">Mitochondrion</location>
    </subcellularLocation>
</comment>
<dbReference type="InterPro" id="IPR036318">
    <property type="entry name" value="FAD-bd_PCMH-like_sf"/>
</dbReference>
<dbReference type="InterPro" id="IPR007844">
    <property type="entry name" value="AsmA"/>
</dbReference>
<organism evidence="13 14">
    <name type="scientific">Effrenium voratum</name>
    <dbReference type="NCBI Taxonomy" id="2562239"/>
    <lineage>
        <taxon>Eukaryota</taxon>
        <taxon>Sar</taxon>
        <taxon>Alveolata</taxon>
        <taxon>Dinophyceae</taxon>
        <taxon>Suessiales</taxon>
        <taxon>Symbiodiniaceae</taxon>
        <taxon>Effrenium</taxon>
    </lineage>
</organism>
<dbReference type="Pfam" id="PF05170">
    <property type="entry name" value="AsmA"/>
    <property type="match status" value="1"/>
</dbReference>
<name>A0AA36IPP8_9DINO</name>
<evidence type="ECO:0000259" key="12">
    <source>
        <dbReference type="PROSITE" id="PS51387"/>
    </source>
</evidence>
<comment type="similarity">
    <text evidence="3">Belongs to the FAD-binding oxidoreductase/transferase type 4 family.</text>
</comment>
<dbReference type="InterPro" id="IPR016169">
    <property type="entry name" value="FAD-bd_PCMH_sub2"/>
</dbReference>
<dbReference type="InterPro" id="IPR016164">
    <property type="entry name" value="FAD-linked_Oxase-like_C"/>
</dbReference>
<dbReference type="Proteomes" id="UP001178507">
    <property type="component" value="Unassembled WGS sequence"/>
</dbReference>
<dbReference type="EMBL" id="CAUJNA010002223">
    <property type="protein sequence ID" value="CAJ1391201.1"/>
    <property type="molecule type" value="Genomic_DNA"/>
</dbReference>
<dbReference type="GO" id="GO:0008720">
    <property type="term" value="F:D-lactate dehydrogenase (NAD+) activity"/>
    <property type="evidence" value="ECO:0007669"/>
    <property type="project" value="TreeGrafter"/>
</dbReference>
<evidence type="ECO:0000256" key="6">
    <source>
        <dbReference type="ARBA" id="ARBA00022946"/>
    </source>
</evidence>
<dbReference type="Pfam" id="PF01565">
    <property type="entry name" value="FAD_binding_4"/>
    <property type="match status" value="1"/>
</dbReference>
<dbReference type="InterPro" id="IPR004113">
    <property type="entry name" value="FAD-bd_oxidored_4_C"/>
</dbReference>
<dbReference type="PROSITE" id="PS51387">
    <property type="entry name" value="FAD_PCMH"/>
    <property type="match status" value="1"/>
</dbReference>
<dbReference type="Gene3D" id="1.10.490.110">
    <property type="entry name" value="Uncharacterized conserved protein DUF2267"/>
    <property type="match status" value="1"/>
</dbReference>
<dbReference type="EC" id="1.1.2.4" evidence="9"/>
<evidence type="ECO:0000256" key="7">
    <source>
        <dbReference type="ARBA" id="ARBA00023002"/>
    </source>
</evidence>
<proteinExistence type="inferred from homology"/>
<dbReference type="FunFam" id="1.10.45.10:FF:000001">
    <property type="entry name" value="D-lactate dehydrogenase mitochondrial"/>
    <property type="match status" value="1"/>
</dbReference>
<dbReference type="FunFam" id="3.30.70.2740:FF:000001">
    <property type="entry name" value="D-lactate dehydrogenase mitochondrial"/>
    <property type="match status" value="1"/>
</dbReference>
<keyword evidence="11" id="KW-1133">Transmembrane helix</keyword>
<keyword evidence="11" id="KW-0472">Membrane</keyword>
<dbReference type="SUPFAM" id="SSF55103">
    <property type="entry name" value="FAD-linked oxidases, C-terminal domain"/>
    <property type="match status" value="1"/>
</dbReference>